<reference evidence="7 8" key="1">
    <citation type="submission" date="2016-11" db="EMBL/GenBank/DDBJ databases">
        <authorList>
            <person name="Jaros S."/>
            <person name="Januszkiewicz K."/>
            <person name="Wedrychowicz H."/>
        </authorList>
    </citation>
    <scope>NUCLEOTIDE SEQUENCE [LARGE SCALE GENOMIC DNA]</scope>
    <source>
        <strain evidence="7 8">GAS138</strain>
    </source>
</reference>
<dbReference type="InterPro" id="IPR011576">
    <property type="entry name" value="Pyridox_Oxase_N"/>
</dbReference>
<dbReference type="PANTHER" id="PTHR42815">
    <property type="entry name" value="FAD-BINDING, PUTATIVE (AFU_ORTHOLOGUE AFUA_6G07600)-RELATED"/>
    <property type="match status" value="1"/>
</dbReference>
<accession>A0A1M5VE03</accession>
<dbReference type="GO" id="GO:0046872">
    <property type="term" value="F:metal ion binding"/>
    <property type="evidence" value="ECO:0007669"/>
    <property type="project" value="UniProtKB-KW"/>
</dbReference>
<evidence type="ECO:0000256" key="1">
    <source>
        <dbReference type="ARBA" id="ARBA00022448"/>
    </source>
</evidence>
<evidence type="ECO:0000256" key="3">
    <source>
        <dbReference type="ARBA" id="ARBA00022723"/>
    </source>
</evidence>
<dbReference type="InterPro" id="IPR012292">
    <property type="entry name" value="Globin/Proto"/>
</dbReference>
<evidence type="ECO:0000256" key="5">
    <source>
        <dbReference type="SAM" id="MobiDB-lite"/>
    </source>
</evidence>
<keyword evidence="3" id="KW-0479">Metal-binding</keyword>
<protein>
    <submittedName>
        <fullName evidence="7">Truncated hemoglobin YjbI</fullName>
    </submittedName>
</protein>
<dbReference type="OrthoDB" id="9790331at2"/>
<dbReference type="Gene3D" id="2.30.110.10">
    <property type="entry name" value="Electron Transport, Fmn-binding Protein, Chain A"/>
    <property type="match status" value="1"/>
</dbReference>
<keyword evidence="4" id="KW-0408">Iron</keyword>
<dbReference type="SUPFAM" id="SSF46458">
    <property type="entry name" value="Globin-like"/>
    <property type="match status" value="1"/>
</dbReference>
<evidence type="ECO:0000259" key="6">
    <source>
        <dbReference type="Pfam" id="PF01243"/>
    </source>
</evidence>
<dbReference type="GO" id="GO:0020037">
    <property type="term" value="F:heme binding"/>
    <property type="evidence" value="ECO:0007669"/>
    <property type="project" value="InterPro"/>
</dbReference>
<name>A0A1M5VE03_9BRAD</name>
<dbReference type="Pfam" id="PF01243">
    <property type="entry name" value="PNPOx_N"/>
    <property type="match status" value="1"/>
</dbReference>
<sequence length="359" mass="40091">MNLHRVSLVDSPASNPPPSGVGHPPGQPGGSVKLKTPSLLPGSDGEHALQAEYASEDRANTFYARQVLNFLAPRMREFISRQEFMFVGTADRHGECDCSPRFGEPGFIHVLGNKHLLYPEYRGNGVFASLGNISENPHIALLILDFYRDSVGLHVNGKARIAQSDELAAFADKLPEDVLAELAKDGKRRPNGWVMVEVEEAYIQCSKHIPLLKKLERPIDWGTDSVAAKKGDYFQLKDIPLYDRIGGDQAMNIAVDLFHRKLLEDDLVGRFFDDVDMAAQRLKQKSFLAMAFGGPYQYSGVELVSKMGLEARHFDRVSAILKESLEELKIGAAEIEEVMQVIETTREAILNLLDRQCWR</sequence>
<dbReference type="EMBL" id="LT670817">
    <property type="protein sequence ID" value="SHH73354.1"/>
    <property type="molecule type" value="Genomic_DNA"/>
</dbReference>
<proteinExistence type="predicted"/>
<dbReference type="InterPro" id="IPR009050">
    <property type="entry name" value="Globin-like_sf"/>
</dbReference>
<feature type="region of interest" description="Disordered" evidence="5">
    <location>
        <begin position="1"/>
        <end position="33"/>
    </location>
</feature>
<evidence type="ECO:0000256" key="4">
    <source>
        <dbReference type="ARBA" id="ARBA00023004"/>
    </source>
</evidence>
<gene>
    <name evidence="7" type="ORF">SAMN05443248_5912</name>
</gene>
<dbReference type="RefSeq" id="WP_079604421.1">
    <property type="nucleotide sequence ID" value="NZ_LT670817.1"/>
</dbReference>
<keyword evidence="2" id="KW-0349">Heme</keyword>
<dbReference type="AlphaFoldDB" id="A0A1M5VE03"/>
<dbReference type="PANTHER" id="PTHR42815:SF2">
    <property type="entry name" value="FAD-BINDING, PUTATIVE (AFU_ORTHOLOGUE AFUA_6G07600)-RELATED"/>
    <property type="match status" value="1"/>
</dbReference>
<dbReference type="Pfam" id="PF01152">
    <property type="entry name" value="Bac_globin"/>
    <property type="match status" value="1"/>
</dbReference>
<evidence type="ECO:0000256" key="2">
    <source>
        <dbReference type="ARBA" id="ARBA00022617"/>
    </source>
</evidence>
<dbReference type="CDD" id="cd00454">
    <property type="entry name" value="TrHb1_N"/>
    <property type="match status" value="1"/>
</dbReference>
<dbReference type="Proteomes" id="UP000189796">
    <property type="component" value="Chromosome I"/>
</dbReference>
<organism evidence="7 8">
    <name type="scientific">Bradyrhizobium erythrophlei</name>
    <dbReference type="NCBI Taxonomy" id="1437360"/>
    <lineage>
        <taxon>Bacteria</taxon>
        <taxon>Pseudomonadati</taxon>
        <taxon>Pseudomonadota</taxon>
        <taxon>Alphaproteobacteria</taxon>
        <taxon>Hyphomicrobiales</taxon>
        <taxon>Nitrobacteraceae</taxon>
        <taxon>Bradyrhizobium</taxon>
    </lineage>
</organism>
<evidence type="ECO:0000313" key="8">
    <source>
        <dbReference type="Proteomes" id="UP000189796"/>
    </source>
</evidence>
<dbReference type="InterPro" id="IPR001486">
    <property type="entry name" value="Hemoglobin_trunc"/>
</dbReference>
<dbReference type="Gene3D" id="1.10.490.10">
    <property type="entry name" value="Globins"/>
    <property type="match status" value="1"/>
</dbReference>
<dbReference type="GO" id="GO:0019825">
    <property type="term" value="F:oxygen binding"/>
    <property type="evidence" value="ECO:0007669"/>
    <property type="project" value="InterPro"/>
</dbReference>
<keyword evidence="1" id="KW-0813">Transport</keyword>
<dbReference type="InterPro" id="IPR012349">
    <property type="entry name" value="Split_barrel_FMN-bd"/>
</dbReference>
<evidence type="ECO:0000313" key="7">
    <source>
        <dbReference type="EMBL" id="SHH73354.1"/>
    </source>
</evidence>
<feature type="domain" description="Pyridoxamine 5'-phosphate oxidase N-terminal" evidence="6">
    <location>
        <begin position="73"/>
        <end position="204"/>
    </location>
</feature>
<dbReference type="SUPFAM" id="SSF50475">
    <property type="entry name" value="FMN-binding split barrel"/>
    <property type="match status" value="1"/>
</dbReference>